<comment type="caution">
    <text evidence="3">The sequence shown here is derived from an EMBL/GenBank/DDBJ whole genome shotgun (WGS) entry which is preliminary data.</text>
</comment>
<evidence type="ECO:0000256" key="1">
    <source>
        <dbReference type="SAM" id="MobiDB-lite"/>
    </source>
</evidence>
<feature type="region of interest" description="Disordered" evidence="1">
    <location>
        <begin position="11"/>
        <end position="40"/>
    </location>
</feature>
<evidence type="ECO:0000256" key="2">
    <source>
        <dbReference type="SAM" id="Phobius"/>
    </source>
</evidence>
<accession>A0AAE0L1T3</accession>
<keyword evidence="2" id="KW-0472">Membrane</keyword>
<dbReference type="Proteomes" id="UP001190700">
    <property type="component" value="Unassembled WGS sequence"/>
</dbReference>
<protein>
    <submittedName>
        <fullName evidence="3">TRP-like ion channel Pkd2</fullName>
    </submittedName>
</protein>
<keyword evidence="2" id="KW-1133">Transmembrane helix</keyword>
<feature type="compositionally biased region" description="Low complexity" evidence="1">
    <location>
        <begin position="331"/>
        <end position="356"/>
    </location>
</feature>
<keyword evidence="4" id="KW-1185">Reference proteome</keyword>
<organism evidence="3 4">
    <name type="scientific">Cymbomonas tetramitiformis</name>
    <dbReference type="NCBI Taxonomy" id="36881"/>
    <lineage>
        <taxon>Eukaryota</taxon>
        <taxon>Viridiplantae</taxon>
        <taxon>Chlorophyta</taxon>
        <taxon>Pyramimonadophyceae</taxon>
        <taxon>Pyramimonadales</taxon>
        <taxon>Pyramimonadaceae</taxon>
        <taxon>Cymbomonas</taxon>
    </lineage>
</organism>
<feature type="region of interest" description="Disordered" evidence="1">
    <location>
        <begin position="328"/>
        <end position="365"/>
    </location>
</feature>
<proteinExistence type="predicted"/>
<evidence type="ECO:0000313" key="4">
    <source>
        <dbReference type="Proteomes" id="UP001190700"/>
    </source>
</evidence>
<feature type="region of interest" description="Disordered" evidence="1">
    <location>
        <begin position="263"/>
        <end position="294"/>
    </location>
</feature>
<evidence type="ECO:0000313" key="3">
    <source>
        <dbReference type="EMBL" id="KAK3268580.1"/>
    </source>
</evidence>
<dbReference type="EMBL" id="LGRX02011733">
    <property type="protein sequence ID" value="KAK3268580.1"/>
    <property type="molecule type" value="Genomic_DNA"/>
</dbReference>
<feature type="compositionally biased region" description="Polar residues" evidence="1">
    <location>
        <begin position="20"/>
        <end position="38"/>
    </location>
</feature>
<feature type="transmembrane region" description="Helical" evidence="2">
    <location>
        <begin position="73"/>
        <end position="90"/>
    </location>
</feature>
<reference evidence="3 4" key="1">
    <citation type="journal article" date="2015" name="Genome Biol. Evol.">
        <title>Comparative Genomics of a Bacterivorous Green Alga Reveals Evolutionary Causalities and Consequences of Phago-Mixotrophic Mode of Nutrition.</title>
        <authorList>
            <person name="Burns J.A."/>
            <person name="Paasch A."/>
            <person name="Narechania A."/>
            <person name="Kim E."/>
        </authorList>
    </citation>
    <scope>NUCLEOTIDE SEQUENCE [LARGE SCALE GENOMIC DNA]</scope>
    <source>
        <strain evidence="3 4">PLY_AMNH</strain>
    </source>
</reference>
<keyword evidence="2" id="KW-0812">Transmembrane</keyword>
<gene>
    <name evidence="3" type="ORF">CYMTET_22923</name>
</gene>
<name>A0AAE0L1T3_9CHLO</name>
<sequence>MAPMACYGAQLKRNRDRRSSVGTPDNENSRAGSQQSPVRQEELVDIDARAAAHHLIPTLRAAYASRADKRERYLELIGFILFLSLYFLTLKLQSSPALDYAVREGIMSALGPQEDNGEPRKMFVSHQEVYDWVRQVTEAIFTPMKCGNAYCDKPEEFPAFSHHGCQADCGMMNATPYTIVLEPRFTGADAVIHEALQTVTYNLCTDDAVPVCWWEDFQSFRKNFVRHQHDGIGLPDAQWSLVVHNLVPSNGLVVGGIFLDSTSSDSENVTTPEGDVGRRLKQAKRPRAASFRTQRHSMLPGWHPSLLSVPHGAELPFSAEAFRGRSLLEDGGSTNSSEGTSGANVSDGDGGSQSVSAANLSDSGTGIQSEWSLWQDRTVASMLDVEVRSAEYCMDALRTLDERLVTQSLNCYTDATDPSKLYTYAYYCCPAYKALLEGNCWCTAAVLEDWSETSHAFIAHDVYFPAGVCHDYWPSEFAPLIRGPECPITPPKLQIEGLNPTACYWMNELFLGDFGENSHTYEQTEWLSECWSSTTDTFNLECCHYMETYVEYDCFCYNCEELSSLNVYFMHFIKRLADACGMTIPGYHLTCQYNVSWELPGCEGRSVAPSHIRNVADSFRASREWITEHAMWESSVSDSLLTLYGKDWTPSPTDYSSTFQICATVSESPPFDCAGYLDTFCRFAMTEVSLRPWGHADPEDHDICVTPSVDEFIDMLCDEYILERCGNEQIPHCTNDVGLFTYMEHVEVFRELYAPCRGADVCYQALENCAASLPAITSKLNDCIAEPNVSLAQGQNADKYYPSDLYLCSLARDWTYQAAEGATNTSCDVVLGDVRQLEKRFNTEAGAQHPRDLTFCRESAQQASCTNGSTLSYSYDDRLLQLPTTDQYHGCRMHADCPYEYFCGMMVTGSASETDSLCMPCFWCEGCHPDTTVSPEHWFLTPVEPTCGHCPCAEECAPGCSVSMTENQRCDEACFTKACNYDNHRCPYPATDGEEPADLLPCDDGNTQVVRTANTGAARHGVEAALAQGCCAPYTLTAVTDVSQTRAVQVAVGHFPGAERIPFGWENAASQDSFEYLRTVNNKNRVLGGVVMKTYRNSFTTCGDAMFSKFIGKCHEATASTELSSPYSADGIFQIGNQFHDAEIAKDQHLYYPDPADLNQYGVPYGFRVIHTQGAKGVHSEVAYPVVLDTNLDSQRAMELVDFLQACDYFDSQTTIFKLQLLTYKVQDEGFTQTIFTVRADTSGSFFLATELGGMRTRWHANMRDALRIMLQLSLLVFFLQQLCR</sequence>